<evidence type="ECO:0000256" key="1">
    <source>
        <dbReference type="ARBA" id="ARBA00001946"/>
    </source>
</evidence>
<accession>A0A9D7QK05</accession>
<dbReference type="InterPro" id="IPR000086">
    <property type="entry name" value="NUDIX_hydrolase_dom"/>
</dbReference>
<comment type="caution">
    <text evidence="4">The sequence shown here is derived from an EMBL/GenBank/DDBJ whole genome shotgun (WGS) entry which is preliminary data.</text>
</comment>
<dbReference type="PROSITE" id="PS00893">
    <property type="entry name" value="NUDIX_BOX"/>
    <property type="match status" value="1"/>
</dbReference>
<protein>
    <submittedName>
        <fullName evidence="4">NUDIX domain-containing protein</fullName>
    </submittedName>
</protein>
<dbReference type="EMBL" id="JADKBR010000003">
    <property type="protein sequence ID" value="MBK8889907.1"/>
    <property type="molecule type" value="Genomic_DNA"/>
</dbReference>
<dbReference type="GO" id="GO:0016787">
    <property type="term" value="F:hydrolase activity"/>
    <property type="evidence" value="ECO:0007669"/>
    <property type="project" value="UniProtKB-KW"/>
</dbReference>
<dbReference type="SUPFAM" id="SSF55811">
    <property type="entry name" value="Nudix"/>
    <property type="match status" value="1"/>
</dbReference>
<dbReference type="Pfam" id="PF00293">
    <property type="entry name" value="NUDIX"/>
    <property type="match status" value="1"/>
</dbReference>
<proteinExistence type="predicted"/>
<organism evidence="4 5">
    <name type="scientific">Candidatus Dechloromonas phosphorivorans</name>
    <dbReference type="NCBI Taxonomy" id="2899244"/>
    <lineage>
        <taxon>Bacteria</taxon>
        <taxon>Pseudomonadati</taxon>
        <taxon>Pseudomonadota</taxon>
        <taxon>Betaproteobacteria</taxon>
        <taxon>Rhodocyclales</taxon>
        <taxon>Azonexaceae</taxon>
        <taxon>Dechloromonas</taxon>
    </lineage>
</organism>
<dbReference type="AlphaFoldDB" id="A0A9D7QK05"/>
<reference evidence="4" key="1">
    <citation type="submission" date="2020-10" db="EMBL/GenBank/DDBJ databases">
        <title>Connecting structure to function with the recovery of over 1000 high-quality activated sludge metagenome-assembled genomes encoding full-length rRNA genes using long-read sequencing.</title>
        <authorList>
            <person name="Singleton C.M."/>
            <person name="Petriglieri F."/>
            <person name="Kristensen J.M."/>
            <person name="Kirkegaard R.H."/>
            <person name="Michaelsen T.Y."/>
            <person name="Andersen M.H."/>
            <person name="Karst S.M."/>
            <person name="Dueholm M.S."/>
            <person name="Nielsen P.H."/>
            <person name="Albertsen M."/>
        </authorList>
    </citation>
    <scope>NUCLEOTIDE SEQUENCE</scope>
    <source>
        <strain evidence="4">OdNE_18-Q3-R46-58_BAT3C.305</strain>
    </source>
</reference>
<dbReference type="InterPro" id="IPR015797">
    <property type="entry name" value="NUDIX_hydrolase-like_dom_sf"/>
</dbReference>
<gene>
    <name evidence="4" type="ORF">IPN75_05665</name>
</gene>
<keyword evidence="2" id="KW-0378">Hydrolase</keyword>
<evidence type="ECO:0000313" key="4">
    <source>
        <dbReference type="EMBL" id="MBK8889907.1"/>
    </source>
</evidence>
<dbReference type="Gene3D" id="3.90.79.10">
    <property type="entry name" value="Nucleoside Triphosphate Pyrophosphohydrolase"/>
    <property type="match status" value="1"/>
</dbReference>
<evidence type="ECO:0000313" key="5">
    <source>
        <dbReference type="Proteomes" id="UP000808146"/>
    </source>
</evidence>
<comment type="cofactor">
    <cofactor evidence="1">
        <name>Mg(2+)</name>
        <dbReference type="ChEBI" id="CHEBI:18420"/>
    </cofactor>
</comment>
<evidence type="ECO:0000259" key="3">
    <source>
        <dbReference type="Pfam" id="PF00293"/>
    </source>
</evidence>
<name>A0A9D7QK05_9RHOO</name>
<feature type="domain" description="Nudix hydrolase" evidence="3">
    <location>
        <begin position="9"/>
        <end position="69"/>
    </location>
</feature>
<sequence>MNKDQLVLLPGGGIHQEELPIAAAARELHEETGLVASALTFLFSHESPSNIHHVFHAVAEGEPIAADDAQSLIFLKGAANASDLYMSLATRTILTKFEAIRSSI</sequence>
<dbReference type="InterPro" id="IPR020084">
    <property type="entry name" value="NUDIX_hydrolase_CS"/>
</dbReference>
<evidence type="ECO:0000256" key="2">
    <source>
        <dbReference type="ARBA" id="ARBA00022801"/>
    </source>
</evidence>
<dbReference type="Proteomes" id="UP000808146">
    <property type="component" value="Unassembled WGS sequence"/>
</dbReference>